<reference evidence="1" key="1">
    <citation type="submission" date="2020-05" db="EMBL/GenBank/DDBJ databases">
        <authorList>
            <person name="Chiriac C."/>
            <person name="Salcher M."/>
            <person name="Ghai R."/>
            <person name="Kavagutti S V."/>
        </authorList>
    </citation>
    <scope>NUCLEOTIDE SEQUENCE</scope>
</reference>
<dbReference type="EMBL" id="CAFBIY010000063">
    <property type="protein sequence ID" value="CAB4850738.1"/>
    <property type="molecule type" value="Genomic_DNA"/>
</dbReference>
<gene>
    <name evidence="1" type="ORF">UFOPK3267_01291</name>
</gene>
<proteinExistence type="predicted"/>
<dbReference type="AlphaFoldDB" id="A0A6J7C264"/>
<protein>
    <submittedName>
        <fullName evidence="1">Unannotated protein</fullName>
    </submittedName>
</protein>
<name>A0A6J7C264_9ZZZZ</name>
<organism evidence="1">
    <name type="scientific">freshwater metagenome</name>
    <dbReference type="NCBI Taxonomy" id="449393"/>
    <lineage>
        <taxon>unclassified sequences</taxon>
        <taxon>metagenomes</taxon>
        <taxon>ecological metagenomes</taxon>
    </lineage>
</organism>
<sequence>MAGAVVVEHDPHRGLRTVADGTEVQAGDLDIGVMHLECIGHPARGQVVEVLQRSNRIAGA</sequence>
<accession>A0A6J7C264</accession>
<evidence type="ECO:0000313" key="1">
    <source>
        <dbReference type="EMBL" id="CAB4850738.1"/>
    </source>
</evidence>